<reference evidence="2 3" key="1">
    <citation type="journal article" date="2018" name="Int. J. Syst. Evol. Microbiol.">
        <title>Rubneribacter badeniensis gen. nov., sp. nov. and Enteroscipio rubneri gen. nov., sp. nov., new members of the Eggerthellaceae isolated from human faeces.</title>
        <authorList>
            <person name="Danylec N."/>
            <person name="Gobl A."/>
            <person name="Stoll D.A."/>
            <person name="Hetzer B."/>
            <person name="Kulling S.E."/>
            <person name="Huch M."/>
        </authorList>
    </citation>
    <scope>NUCLEOTIDE SEQUENCE [LARGE SCALE GENOMIC DNA]</scope>
    <source>
        <strain evidence="2 3">ResAG-85</strain>
    </source>
</reference>
<feature type="region of interest" description="Disordered" evidence="1">
    <location>
        <begin position="31"/>
        <end position="76"/>
    </location>
</feature>
<evidence type="ECO:0000313" key="2">
    <source>
        <dbReference type="EMBL" id="PNV64128.1"/>
    </source>
</evidence>
<dbReference type="AlphaFoldDB" id="A0A2K2U1N6"/>
<proteinExistence type="predicted"/>
<gene>
    <name evidence="2" type="ORF">C2L80_13645</name>
</gene>
<dbReference type="InterPro" id="IPR006311">
    <property type="entry name" value="TAT_signal"/>
</dbReference>
<evidence type="ECO:0000256" key="1">
    <source>
        <dbReference type="SAM" id="MobiDB-lite"/>
    </source>
</evidence>
<organism evidence="2 3">
    <name type="scientific">Rubneribacter badeniensis</name>
    <dbReference type="NCBI Taxonomy" id="2070688"/>
    <lineage>
        <taxon>Bacteria</taxon>
        <taxon>Bacillati</taxon>
        <taxon>Actinomycetota</taxon>
        <taxon>Coriobacteriia</taxon>
        <taxon>Eggerthellales</taxon>
        <taxon>Eggerthellaceae</taxon>
        <taxon>Rubneribacter</taxon>
    </lineage>
</organism>
<protein>
    <submittedName>
        <fullName evidence="2">FAD-binding dehydrogenase</fullName>
    </submittedName>
</protein>
<evidence type="ECO:0000313" key="3">
    <source>
        <dbReference type="Proteomes" id="UP000236488"/>
    </source>
</evidence>
<feature type="non-terminal residue" evidence="2">
    <location>
        <position position="76"/>
    </location>
</feature>
<name>A0A2K2U1N6_9ACTN</name>
<keyword evidence="3" id="KW-1185">Reference proteome</keyword>
<dbReference type="Proteomes" id="UP000236488">
    <property type="component" value="Unassembled WGS sequence"/>
</dbReference>
<sequence length="76" mass="7103">MEEEKGMGKRGLSRRAFLGLGGTALAGAAMAGMAGCAPQSKSDAKADAAAGGEGGIPVAESGASAGPDGAGKHSGE</sequence>
<accession>A0A2K2U1N6</accession>
<dbReference type="PROSITE" id="PS51318">
    <property type="entry name" value="TAT"/>
    <property type="match status" value="1"/>
</dbReference>
<comment type="caution">
    <text evidence="2">The sequence shown here is derived from an EMBL/GenBank/DDBJ whole genome shotgun (WGS) entry which is preliminary data.</text>
</comment>
<dbReference type="EMBL" id="PPEL01000198">
    <property type="protein sequence ID" value="PNV64128.1"/>
    <property type="molecule type" value="Genomic_DNA"/>
</dbReference>